<protein>
    <submittedName>
        <fullName evidence="1">Uncharacterized protein</fullName>
    </submittedName>
</protein>
<dbReference type="EMBL" id="PCXU01000003">
    <property type="protein sequence ID" value="PIR43911.1"/>
    <property type="molecule type" value="Genomic_DNA"/>
</dbReference>
<accession>A0A2H0RBJ2</accession>
<sequence length="80" mass="9358">MNVSEPEDVVEKKLREILKMYPDPIITLDDLDIFILDIETTFHTVREIVSPSLGFRIKHTSQETKLYKWCGRHGLEEVTV</sequence>
<reference evidence="1 2" key="1">
    <citation type="submission" date="2017-09" db="EMBL/GenBank/DDBJ databases">
        <title>Depth-based differentiation of microbial function through sediment-hosted aquifers and enrichment of novel symbionts in the deep terrestrial subsurface.</title>
        <authorList>
            <person name="Probst A.J."/>
            <person name="Ladd B."/>
            <person name="Jarett J.K."/>
            <person name="Geller-Mcgrath D.E."/>
            <person name="Sieber C.M."/>
            <person name="Emerson J.B."/>
            <person name="Anantharaman K."/>
            <person name="Thomas B.C."/>
            <person name="Malmstrom R."/>
            <person name="Stieglmeier M."/>
            <person name="Klingl A."/>
            <person name="Woyke T."/>
            <person name="Ryan C.M."/>
            <person name="Banfield J.F."/>
        </authorList>
    </citation>
    <scope>NUCLEOTIDE SEQUENCE [LARGE SCALE GENOMIC DNA]</scope>
    <source>
        <strain evidence="1">CG10_big_fil_rev_8_21_14_0_10_32_10</strain>
    </source>
</reference>
<dbReference type="Proteomes" id="UP000230214">
    <property type="component" value="Unassembled WGS sequence"/>
</dbReference>
<name>A0A2H0RBJ2_UNCKA</name>
<organism evidence="1 2">
    <name type="scientific">candidate division WWE3 bacterium CG10_big_fil_rev_8_21_14_0_10_32_10</name>
    <dbReference type="NCBI Taxonomy" id="1975090"/>
    <lineage>
        <taxon>Bacteria</taxon>
        <taxon>Katanobacteria</taxon>
    </lineage>
</organism>
<proteinExistence type="predicted"/>
<gene>
    <name evidence="1" type="ORF">COV24_00235</name>
</gene>
<comment type="caution">
    <text evidence="1">The sequence shown here is derived from an EMBL/GenBank/DDBJ whole genome shotgun (WGS) entry which is preliminary data.</text>
</comment>
<evidence type="ECO:0000313" key="2">
    <source>
        <dbReference type="Proteomes" id="UP000230214"/>
    </source>
</evidence>
<dbReference type="AlphaFoldDB" id="A0A2H0RBJ2"/>
<evidence type="ECO:0000313" key="1">
    <source>
        <dbReference type="EMBL" id="PIR43911.1"/>
    </source>
</evidence>